<accession>A0ABS2NZQ1</accession>
<reference evidence="3 4" key="1">
    <citation type="submission" date="2021-01" db="EMBL/GenBank/DDBJ databases">
        <title>Genomic Encyclopedia of Type Strains, Phase IV (KMG-IV): sequencing the most valuable type-strain genomes for metagenomic binning, comparative biology and taxonomic classification.</title>
        <authorList>
            <person name="Goeker M."/>
        </authorList>
    </citation>
    <scope>NUCLEOTIDE SEQUENCE [LARGE SCALE GENOMIC DNA]</scope>
    <source>
        <strain evidence="3 4">DSM 25879</strain>
    </source>
</reference>
<dbReference type="PROSITE" id="PS51257">
    <property type="entry name" value="PROKAR_LIPOPROTEIN"/>
    <property type="match status" value="1"/>
</dbReference>
<evidence type="ECO:0000256" key="1">
    <source>
        <dbReference type="ARBA" id="ARBA00022801"/>
    </source>
</evidence>
<gene>
    <name evidence="3" type="ORF">JOC95_001695</name>
</gene>
<dbReference type="SUPFAM" id="SSF63817">
    <property type="entry name" value="Sortase"/>
    <property type="match status" value="1"/>
</dbReference>
<protein>
    <submittedName>
        <fullName evidence="3">LPXTG-site transpeptidase (Sortase) family protein</fullName>
    </submittedName>
</protein>
<dbReference type="Proteomes" id="UP000737402">
    <property type="component" value="Unassembled WGS sequence"/>
</dbReference>
<keyword evidence="2" id="KW-0732">Signal</keyword>
<name>A0ABS2NZQ1_9BACI</name>
<evidence type="ECO:0000313" key="3">
    <source>
        <dbReference type="EMBL" id="MBM7619843.1"/>
    </source>
</evidence>
<comment type="caution">
    <text evidence="3">The sequence shown here is derived from an EMBL/GenBank/DDBJ whole genome shotgun (WGS) entry which is preliminary data.</text>
</comment>
<keyword evidence="4" id="KW-1185">Reference proteome</keyword>
<evidence type="ECO:0000256" key="2">
    <source>
        <dbReference type="SAM" id="SignalP"/>
    </source>
</evidence>
<sequence length="220" mass="23999">MRHINKLILPFFALAILIGCQPSGNSSAPTPEPEQPSPAPVVEKVEAGTKNHEVEIKSSEGTSSKTPKPAYIAVTPIQLRIPSINVDAPIEPQGLMENGEMEVPDDGETIGWYEPGTKPGGMGNAVLVGHVDDYTGPAIFFNLKKLEVGDEILVDGENGETLTFVVKDKQAYPYDQAPIREIFGPSNNNRLNLITCTGLYNRSTQNHEERLVVYTELKES</sequence>
<proteinExistence type="predicted"/>
<organism evidence="3 4">
    <name type="scientific">Sutcliffiella tianshenii</name>
    <dbReference type="NCBI Taxonomy" id="1463404"/>
    <lineage>
        <taxon>Bacteria</taxon>
        <taxon>Bacillati</taxon>
        <taxon>Bacillota</taxon>
        <taxon>Bacilli</taxon>
        <taxon>Bacillales</taxon>
        <taxon>Bacillaceae</taxon>
        <taxon>Sutcliffiella</taxon>
    </lineage>
</organism>
<dbReference type="Pfam" id="PF04203">
    <property type="entry name" value="Sortase"/>
    <property type="match status" value="1"/>
</dbReference>
<dbReference type="InterPro" id="IPR023365">
    <property type="entry name" value="Sortase_dom-sf"/>
</dbReference>
<feature type="signal peptide" evidence="2">
    <location>
        <begin position="1"/>
        <end position="28"/>
    </location>
</feature>
<evidence type="ECO:0000313" key="4">
    <source>
        <dbReference type="Proteomes" id="UP000737402"/>
    </source>
</evidence>
<keyword evidence="1" id="KW-0378">Hydrolase</keyword>
<dbReference type="CDD" id="cd05829">
    <property type="entry name" value="Sortase_F"/>
    <property type="match status" value="1"/>
</dbReference>
<dbReference type="EMBL" id="JAFBED010000003">
    <property type="protein sequence ID" value="MBM7619843.1"/>
    <property type="molecule type" value="Genomic_DNA"/>
</dbReference>
<dbReference type="InterPro" id="IPR005754">
    <property type="entry name" value="Sortase"/>
</dbReference>
<feature type="chain" id="PRO_5045283978" evidence="2">
    <location>
        <begin position="29"/>
        <end position="220"/>
    </location>
</feature>
<dbReference type="InterPro" id="IPR042001">
    <property type="entry name" value="Sortase_F"/>
</dbReference>
<dbReference type="RefSeq" id="WP_239582781.1">
    <property type="nucleotide sequence ID" value="NZ_JAFBED010000003.1"/>
</dbReference>
<dbReference type="Gene3D" id="2.40.260.10">
    <property type="entry name" value="Sortase"/>
    <property type="match status" value="1"/>
</dbReference>